<evidence type="ECO:0000313" key="5">
    <source>
        <dbReference type="Proteomes" id="UP000266340"/>
    </source>
</evidence>
<evidence type="ECO:0008006" key="6">
    <source>
        <dbReference type="Google" id="ProtNLM"/>
    </source>
</evidence>
<keyword evidence="1" id="KW-0175">Coiled coil</keyword>
<dbReference type="EMBL" id="QXJM01000040">
    <property type="protein sequence ID" value="RIE01347.1"/>
    <property type="molecule type" value="Genomic_DNA"/>
</dbReference>
<dbReference type="RefSeq" id="WP_119151606.1">
    <property type="nucleotide sequence ID" value="NZ_JBHSOV010000052.1"/>
</dbReference>
<comment type="caution">
    <text evidence="4">The sequence shown here is derived from an EMBL/GenBank/DDBJ whole genome shotgun (WGS) entry which is preliminary data.</text>
</comment>
<keyword evidence="3" id="KW-0812">Transmembrane</keyword>
<keyword evidence="3" id="KW-1133">Transmembrane helix</keyword>
<protein>
    <recommendedName>
        <fullName evidence="6">Pilus assembly protein PilO</fullName>
    </recommendedName>
</protein>
<keyword evidence="3" id="KW-0472">Membrane</keyword>
<proteinExistence type="predicted"/>
<sequence length="222" mass="24434">MSDLMLIRNRSDKQKPQIILILAALISVLLVLLLYWLLSQPEARRLAGYEQEYDRLERRMSSLAESEEKSKKAVEDTILKEILSHLPLDSDMTDYMQILLAAEKTSGVKINSLNVGEEADVSVIANPDTTSEQSGDGQSSTGNEASVTGMAKSRSISISANGDSLQVYQFLETLLHLQRLTIVDTFVINQADGGKLTIDTNIKVFWAPGYKEALTRKGGADA</sequence>
<dbReference type="AlphaFoldDB" id="A0A398CN60"/>
<dbReference type="InterPro" id="IPR014717">
    <property type="entry name" value="Transl_elong_EF1B/ribsomal_bS6"/>
</dbReference>
<feature type="region of interest" description="Disordered" evidence="2">
    <location>
        <begin position="126"/>
        <end position="148"/>
    </location>
</feature>
<evidence type="ECO:0000313" key="4">
    <source>
        <dbReference type="EMBL" id="RIE01347.1"/>
    </source>
</evidence>
<reference evidence="4 5" key="1">
    <citation type="submission" date="2018-09" db="EMBL/GenBank/DDBJ databases">
        <title>Cohnella cavernae sp. nov., isolated from a karst cave.</title>
        <authorList>
            <person name="Zhu H."/>
        </authorList>
    </citation>
    <scope>NUCLEOTIDE SEQUENCE [LARGE SCALE GENOMIC DNA]</scope>
    <source>
        <strain evidence="4 5">K2E09-144</strain>
    </source>
</reference>
<feature type="coiled-coil region" evidence="1">
    <location>
        <begin position="46"/>
        <end position="73"/>
    </location>
</feature>
<feature type="transmembrane region" description="Helical" evidence="3">
    <location>
        <begin position="18"/>
        <end position="38"/>
    </location>
</feature>
<dbReference type="Proteomes" id="UP000266340">
    <property type="component" value="Unassembled WGS sequence"/>
</dbReference>
<evidence type="ECO:0000256" key="2">
    <source>
        <dbReference type="SAM" id="MobiDB-lite"/>
    </source>
</evidence>
<dbReference type="OrthoDB" id="9954384at2"/>
<feature type="compositionally biased region" description="Polar residues" evidence="2">
    <location>
        <begin position="127"/>
        <end position="146"/>
    </location>
</feature>
<accession>A0A398CN60</accession>
<dbReference type="Gene3D" id="3.30.70.60">
    <property type="match status" value="1"/>
</dbReference>
<name>A0A398CN60_9BACL</name>
<organism evidence="4 5">
    <name type="scientific">Cohnella faecalis</name>
    <dbReference type="NCBI Taxonomy" id="2315694"/>
    <lineage>
        <taxon>Bacteria</taxon>
        <taxon>Bacillati</taxon>
        <taxon>Bacillota</taxon>
        <taxon>Bacilli</taxon>
        <taxon>Bacillales</taxon>
        <taxon>Paenibacillaceae</taxon>
        <taxon>Cohnella</taxon>
    </lineage>
</organism>
<gene>
    <name evidence="4" type="ORF">D3H35_23530</name>
</gene>
<evidence type="ECO:0000256" key="3">
    <source>
        <dbReference type="SAM" id="Phobius"/>
    </source>
</evidence>
<keyword evidence="5" id="KW-1185">Reference proteome</keyword>
<evidence type="ECO:0000256" key="1">
    <source>
        <dbReference type="SAM" id="Coils"/>
    </source>
</evidence>